<dbReference type="InterPro" id="IPR005595">
    <property type="entry name" value="TRAP_alpha"/>
</dbReference>
<comment type="similarity">
    <text evidence="8">Belongs to the IRC22 family.</text>
</comment>
<evidence type="ECO:0000256" key="11">
    <source>
        <dbReference type="SAM" id="SignalP"/>
    </source>
</evidence>
<keyword evidence="4" id="KW-0256">Endoplasmic reticulum</keyword>
<evidence type="ECO:0000256" key="6">
    <source>
        <dbReference type="ARBA" id="ARBA00023136"/>
    </source>
</evidence>
<evidence type="ECO:0000256" key="9">
    <source>
        <dbReference type="SAM" id="MobiDB-lite"/>
    </source>
</evidence>
<dbReference type="PANTHER" id="PTHR12924">
    <property type="entry name" value="TRANSLOCON-ASSOCIATED PROTEIN, ALPHA SUBUNIT"/>
    <property type="match status" value="1"/>
</dbReference>
<keyword evidence="13" id="KW-1185">Reference proteome</keyword>
<evidence type="ECO:0000256" key="2">
    <source>
        <dbReference type="ARBA" id="ARBA00022692"/>
    </source>
</evidence>
<evidence type="ECO:0000256" key="1">
    <source>
        <dbReference type="ARBA" id="ARBA00004115"/>
    </source>
</evidence>
<evidence type="ECO:0000256" key="5">
    <source>
        <dbReference type="ARBA" id="ARBA00022989"/>
    </source>
</evidence>
<dbReference type="EMBL" id="MCGT01000011">
    <property type="protein sequence ID" value="ORX55596.1"/>
    <property type="molecule type" value="Genomic_DNA"/>
</dbReference>
<organism evidence="12 13">
    <name type="scientific">Hesseltinella vesiculosa</name>
    <dbReference type="NCBI Taxonomy" id="101127"/>
    <lineage>
        <taxon>Eukaryota</taxon>
        <taxon>Fungi</taxon>
        <taxon>Fungi incertae sedis</taxon>
        <taxon>Mucoromycota</taxon>
        <taxon>Mucoromycotina</taxon>
        <taxon>Mucoromycetes</taxon>
        <taxon>Mucorales</taxon>
        <taxon>Cunninghamellaceae</taxon>
        <taxon>Hesseltinella</taxon>
    </lineage>
</organism>
<keyword evidence="6 10" id="KW-0472">Membrane</keyword>
<dbReference type="Proteomes" id="UP000242146">
    <property type="component" value="Unassembled WGS sequence"/>
</dbReference>
<feature type="region of interest" description="Disordered" evidence="9">
    <location>
        <begin position="203"/>
        <end position="238"/>
    </location>
</feature>
<dbReference type="OrthoDB" id="1926781at2759"/>
<evidence type="ECO:0000256" key="8">
    <source>
        <dbReference type="ARBA" id="ARBA00038311"/>
    </source>
</evidence>
<comment type="function">
    <text evidence="7">Is probably involved in a pathway contributing to genomic integrity.</text>
</comment>
<evidence type="ECO:0000256" key="3">
    <source>
        <dbReference type="ARBA" id="ARBA00022729"/>
    </source>
</evidence>
<protein>
    <submittedName>
        <fullName evidence="12">Uncharacterized protein</fullName>
    </submittedName>
</protein>
<evidence type="ECO:0000256" key="7">
    <source>
        <dbReference type="ARBA" id="ARBA00037565"/>
    </source>
</evidence>
<dbReference type="PANTHER" id="PTHR12924:SF0">
    <property type="entry name" value="TRANSLOCON-ASSOCIATED PROTEIN SUBUNIT ALPHA"/>
    <property type="match status" value="1"/>
</dbReference>
<evidence type="ECO:0000313" key="12">
    <source>
        <dbReference type="EMBL" id="ORX55596.1"/>
    </source>
</evidence>
<name>A0A1X2GJZ8_9FUNG</name>
<keyword evidence="3 11" id="KW-0732">Signal</keyword>
<feature type="chain" id="PRO_5013185551" evidence="11">
    <location>
        <begin position="20"/>
        <end position="238"/>
    </location>
</feature>
<keyword evidence="5 10" id="KW-1133">Transmembrane helix</keyword>
<evidence type="ECO:0000256" key="4">
    <source>
        <dbReference type="ARBA" id="ARBA00022824"/>
    </source>
</evidence>
<keyword evidence="2 10" id="KW-0812">Transmembrane</keyword>
<reference evidence="12 13" key="1">
    <citation type="submission" date="2016-07" db="EMBL/GenBank/DDBJ databases">
        <title>Pervasive Adenine N6-methylation of Active Genes in Fungi.</title>
        <authorList>
            <consortium name="DOE Joint Genome Institute"/>
            <person name="Mondo S.J."/>
            <person name="Dannebaum R.O."/>
            <person name="Kuo R.C."/>
            <person name="Labutti K."/>
            <person name="Haridas S."/>
            <person name="Kuo A."/>
            <person name="Salamov A."/>
            <person name="Ahrendt S.R."/>
            <person name="Lipzen A."/>
            <person name="Sullivan W."/>
            <person name="Andreopoulos W.B."/>
            <person name="Clum A."/>
            <person name="Lindquist E."/>
            <person name="Daum C."/>
            <person name="Ramamoorthy G.K."/>
            <person name="Gryganskyi A."/>
            <person name="Culley D."/>
            <person name="Magnuson J.K."/>
            <person name="James T.Y."/>
            <person name="O'Malley M.A."/>
            <person name="Stajich J.E."/>
            <person name="Spatafora J.W."/>
            <person name="Visel A."/>
            <person name="Grigoriev I.V."/>
        </authorList>
    </citation>
    <scope>NUCLEOTIDE SEQUENCE [LARGE SCALE GENOMIC DNA]</scope>
    <source>
        <strain evidence="12 13">NRRL 3301</strain>
    </source>
</reference>
<comment type="subcellular location">
    <subcellularLocation>
        <location evidence="1">Endoplasmic reticulum membrane</location>
        <topology evidence="1">Single-pass type I membrane protein</topology>
    </subcellularLocation>
</comment>
<dbReference type="Pfam" id="PF03896">
    <property type="entry name" value="TRAP_alpha"/>
    <property type="match status" value="1"/>
</dbReference>
<evidence type="ECO:0000313" key="13">
    <source>
        <dbReference type="Proteomes" id="UP000242146"/>
    </source>
</evidence>
<comment type="caution">
    <text evidence="12">The sequence shown here is derived from an EMBL/GenBank/DDBJ whole genome shotgun (WGS) entry which is preliminary data.</text>
</comment>
<proteinExistence type="inferred from homology"/>
<dbReference type="STRING" id="101127.A0A1X2GJZ8"/>
<gene>
    <name evidence="12" type="ORF">DM01DRAFT_1382738</name>
</gene>
<feature type="transmembrane region" description="Helical" evidence="10">
    <location>
        <begin position="158"/>
        <end position="176"/>
    </location>
</feature>
<evidence type="ECO:0000256" key="10">
    <source>
        <dbReference type="SAM" id="Phobius"/>
    </source>
</evidence>
<dbReference type="GO" id="GO:0005789">
    <property type="term" value="C:endoplasmic reticulum membrane"/>
    <property type="evidence" value="ECO:0007669"/>
    <property type="project" value="UniProtKB-SubCell"/>
</dbReference>
<sequence>MAKFSFSLWALFLVVLASAFVFAEEQKQADAINVEVIAEFPDNPFGLIVNGQRNKVVLTLNNKDTRDVAVLAVSGQMALVEDTSRVIQNLTGLRYGMQVAPEEKVDVPFQFYSEFNPGDLSLTVFVDLLVGEEMVRIVGYNGVVTITDPETSLLDPQLLFLYLVLAAAAGGVLYLIREAFFGGATKKATVTKKKEVVEKAAHRDDKGNMVLDESWIPGHHLKSSPSQSPRAKKRSTRK</sequence>
<feature type="signal peptide" evidence="11">
    <location>
        <begin position="1"/>
        <end position="19"/>
    </location>
</feature>
<dbReference type="AlphaFoldDB" id="A0A1X2GJZ8"/>
<accession>A0A1X2GJZ8</accession>